<proteinExistence type="predicted"/>
<dbReference type="InterPro" id="IPR006311">
    <property type="entry name" value="TAT_signal"/>
</dbReference>
<evidence type="ECO:0000313" key="2">
    <source>
        <dbReference type="Proteomes" id="UP000324233"/>
    </source>
</evidence>
<accession>A0A5B9WCX9</accession>
<dbReference type="PROSITE" id="PS51318">
    <property type="entry name" value="TAT"/>
    <property type="match status" value="1"/>
</dbReference>
<gene>
    <name evidence="1" type="ORF">OJF2_67320</name>
</gene>
<dbReference type="PANTHER" id="PTHR43737:SF1">
    <property type="entry name" value="DUF1501 DOMAIN-CONTAINING PROTEIN"/>
    <property type="match status" value="1"/>
</dbReference>
<organism evidence="1 2">
    <name type="scientific">Aquisphaera giovannonii</name>
    <dbReference type="NCBI Taxonomy" id="406548"/>
    <lineage>
        <taxon>Bacteria</taxon>
        <taxon>Pseudomonadati</taxon>
        <taxon>Planctomycetota</taxon>
        <taxon>Planctomycetia</taxon>
        <taxon>Isosphaerales</taxon>
        <taxon>Isosphaeraceae</taxon>
        <taxon>Aquisphaera</taxon>
    </lineage>
</organism>
<protein>
    <recommendedName>
        <fullName evidence="3">Sulfatase</fullName>
    </recommendedName>
</protein>
<evidence type="ECO:0008006" key="3">
    <source>
        <dbReference type="Google" id="ProtNLM"/>
    </source>
</evidence>
<dbReference type="PANTHER" id="PTHR43737">
    <property type="entry name" value="BLL7424 PROTEIN"/>
    <property type="match status" value="1"/>
</dbReference>
<name>A0A5B9WCX9_9BACT</name>
<dbReference type="Proteomes" id="UP000324233">
    <property type="component" value="Chromosome"/>
</dbReference>
<evidence type="ECO:0000313" key="1">
    <source>
        <dbReference type="EMBL" id="QEH38134.1"/>
    </source>
</evidence>
<dbReference type="AlphaFoldDB" id="A0A5B9WCX9"/>
<dbReference type="OrthoDB" id="127333at2"/>
<dbReference type="SUPFAM" id="SSF53649">
    <property type="entry name" value="Alkaline phosphatase-like"/>
    <property type="match status" value="1"/>
</dbReference>
<dbReference type="Pfam" id="PF07394">
    <property type="entry name" value="DUF1501"/>
    <property type="match status" value="1"/>
</dbReference>
<keyword evidence="2" id="KW-1185">Reference proteome</keyword>
<sequence length="473" mass="51915">MTGPLNPPVTRRQAIARIGGGFGALGLAGAFAQAGLLGGVARGAEQVVPPNPLAARPPHFPARAKRVIFLFMNGGPSHIDTFDPKPKLRQYAGKDAPESMTKTNRKKKGAIMPSPFAFARRGQSGIEVSELFPEVASCIDDLCVIRSLYTDNPNHEPSLLMMNSGNMQPIRPSLGSWLTFGLGSENQNLPGFVVLCPGKPVVGPQLWSNSFLPGVFQGTHINNKTVDPERIIRDIRNRHLSPAAQREQVDLLQRLNQAHLEARGRDEPLEARIASLEIAYRMQFEARDAFDVGRESPATRALYGDGEFANACLIARRLAERGVRVTQVYYGNDQPWDDHSDILNHRNHARKSDRAVAALLRDLKSRGLLDETLVIWGGEFGRTPTSEGAKGRDHHSTGFTMWLAGGGVRGGMVHGATDELGFHAVTNRMHVHDLHATILHLMGLDHERLTFRYSGRDFRLTDVHGSVATEILA</sequence>
<reference evidence="1 2" key="1">
    <citation type="submission" date="2019-08" db="EMBL/GenBank/DDBJ databases">
        <title>Deep-cultivation of Planctomycetes and their phenomic and genomic characterization uncovers novel biology.</title>
        <authorList>
            <person name="Wiegand S."/>
            <person name="Jogler M."/>
            <person name="Boedeker C."/>
            <person name="Pinto D."/>
            <person name="Vollmers J."/>
            <person name="Rivas-Marin E."/>
            <person name="Kohn T."/>
            <person name="Peeters S.H."/>
            <person name="Heuer A."/>
            <person name="Rast P."/>
            <person name="Oberbeckmann S."/>
            <person name="Bunk B."/>
            <person name="Jeske O."/>
            <person name="Meyerdierks A."/>
            <person name="Storesund J.E."/>
            <person name="Kallscheuer N."/>
            <person name="Luecker S."/>
            <person name="Lage O.M."/>
            <person name="Pohl T."/>
            <person name="Merkel B.J."/>
            <person name="Hornburger P."/>
            <person name="Mueller R.-W."/>
            <person name="Bruemmer F."/>
            <person name="Labrenz M."/>
            <person name="Spormann A.M."/>
            <person name="Op den Camp H."/>
            <person name="Overmann J."/>
            <person name="Amann R."/>
            <person name="Jetten M.S.M."/>
            <person name="Mascher T."/>
            <person name="Medema M.H."/>
            <person name="Devos D.P."/>
            <person name="Kaster A.-K."/>
            <person name="Ovreas L."/>
            <person name="Rohde M."/>
            <person name="Galperin M.Y."/>
            <person name="Jogler C."/>
        </authorList>
    </citation>
    <scope>NUCLEOTIDE SEQUENCE [LARGE SCALE GENOMIC DNA]</scope>
    <source>
        <strain evidence="1 2">OJF2</strain>
    </source>
</reference>
<dbReference type="EMBL" id="CP042997">
    <property type="protein sequence ID" value="QEH38134.1"/>
    <property type="molecule type" value="Genomic_DNA"/>
</dbReference>
<dbReference type="KEGG" id="agv:OJF2_67320"/>
<dbReference type="Gene3D" id="3.40.720.10">
    <property type="entry name" value="Alkaline Phosphatase, subunit A"/>
    <property type="match status" value="1"/>
</dbReference>
<dbReference type="InterPro" id="IPR017850">
    <property type="entry name" value="Alkaline_phosphatase_core_sf"/>
</dbReference>
<dbReference type="RefSeq" id="WP_148597608.1">
    <property type="nucleotide sequence ID" value="NZ_CP042997.1"/>
</dbReference>
<dbReference type="InterPro" id="IPR010869">
    <property type="entry name" value="DUF1501"/>
</dbReference>